<gene>
    <name evidence="1" type="ORF">Q7C36_013572</name>
</gene>
<dbReference type="AlphaFoldDB" id="A0AA88SPN4"/>
<keyword evidence="2" id="KW-1185">Reference proteome</keyword>
<sequence length="134" mass="14882">MDNRSFNYETVSQRPTCVSASGQARTEVLVRSRRKTRACRIAVAAPQAPDSAEAAFQPLTWVFLGVEQDYPHVSRLKGRKFNLQCNAIIWFAVKWQVKGHGTGNTPLLQPAVQRPECGYPVNLEQGAHIPASPH</sequence>
<comment type="caution">
    <text evidence="1">The sequence shown here is derived from an EMBL/GenBank/DDBJ whole genome shotgun (WGS) entry which is preliminary data.</text>
</comment>
<organism evidence="1 2">
    <name type="scientific">Tachysurus vachellii</name>
    <name type="common">Darkbarbel catfish</name>
    <name type="synonym">Pelteobagrus vachellii</name>
    <dbReference type="NCBI Taxonomy" id="175792"/>
    <lineage>
        <taxon>Eukaryota</taxon>
        <taxon>Metazoa</taxon>
        <taxon>Chordata</taxon>
        <taxon>Craniata</taxon>
        <taxon>Vertebrata</taxon>
        <taxon>Euteleostomi</taxon>
        <taxon>Actinopterygii</taxon>
        <taxon>Neopterygii</taxon>
        <taxon>Teleostei</taxon>
        <taxon>Ostariophysi</taxon>
        <taxon>Siluriformes</taxon>
        <taxon>Bagridae</taxon>
        <taxon>Tachysurus</taxon>
    </lineage>
</organism>
<accession>A0AA88SPN4</accession>
<protein>
    <submittedName>
        <fullName evidence="1">Uncharacterized protein</fullName>
    </submittedName>
</protein>
<dbReference type="Proteomes" id="UP001187315">
    <property type="component" value="Unassembled WGS sequence"/>
</dbReference>
<name>A0AA88SPN4_TACVA</name>
<dbReference type="EMBL" id="JAVHJS010000013">
    <property type="protein sequence ID" value="KAK2838758.1"/>
    <property type="molecule type" value="Genomic_DNA"/>
</dbReference>
<reference evidence="1" key="1">
    <citation type="submission" date="2023-08" db="EMBL/GenBank/DDBJ databases">
        <title>Pelteobagrus vachellii genome.</title>
        <authorList>
            <person name="Liu H."/>
        </authorList>
    </citation>
    <scope>NUCLEOTIDE SEQUENCE</scope>
    <source>
        <strain evidence="1">PRFRI_2022a</strain>
        <tissue evidence="1">Muscle</tissue>
    </source>
</reference>
<evidence type="ECO:0000313" key="1">
    <source>
        <dbReference type="EMBL" id="KAK2838758.1"/>
    </source>
</evidence>
<proteinExistence type="predicted"/>
<evidence type="ECO:0000313" key="2">
    <source>
        <dbReference type="Proteomes" id="UP001187315"/>
    </source>
</evidence>